<dbReference type="InterPro" id="IPR000653">
    <property type="entry name" value="DegT/StrS_aminotransferase"/>
</dbReference>
<sequence length="386" mass="42785">MSTKPNKPIMLFDCKTSQNVIGQEKFLQAFEAILNHGAYCQGPETRELDEKLAAYSGTKFCSTCGSGTDALTLALMAWDVKPGDAVFVSSFTFVASAEAPVLLGATPIFVDSDPDTFNMDPKDLQRAIDEVKKEGKLRLKAVIPVDIFGSPCDYDTIIKIAHDNGMKVLSDSCQSYGSVYKGKKAGSIADMTATSFYPTKPLGCYGDGGAVFSNNNEENEMVKSCRVHGMSPEDHYDNVRLGMTGRMNSFQGAVLLQKMKVFDQELKDRFRVASRYDNELSNYYGKQKVLDNCKSAYALYTIHCEDRDELMAFLKENGIPCGAYYPRPVNTQTAYAQWNTRAVPVCEKLSKTVLSIPMTPYLDNEDLDYVISKMNEFAAQKMNKAA</sequence>
<dbReference type="GO" id="GO:0008483">
    <property type="term" value="F:transaminase activity"/>
    <property type="evidence" value="ECO:0007669"/>
    <property type="project" value="UniProtKB-KW"/>
</dbReference>
<accession>A0A6G8F3A9</accession>
<keyword evidence="4" id="KW-0032">Aminotransferase</keyword>
<dbReference type="InterPro" id="IPR015421">
    <property type="entry name" value="PyrdxlP-dep_Trfase_major"/>
</dbReference>
<dbReference type="CDD" id="cd00616">
    <property type="entry name" value="AHBA_syn"/>
    <property type="match status" value="1"/>
</dbReference>
<keyword evidence="4" id="KW-0808">Transferase</keyword>
<dbReference type="PANTHER" id="PTHR30244:SF42">
    <property type="entry name" value="UDP-2-ACETAMIDO-2-DEOXY-3-OXO-D-GLUCURONATE AMINOTRANSFERASE"/>
    <property type="match status" value="1"/>
</dbReference>
<dbReference type="SUPFAM" id="SSF53383">
    <property type="entry name" value="PLP-dependent transferases"/>
    <property type="match status" value="1"/>
</dbReference>
<dbReference type="InterPro" id="IPR015424">
    <property type="entry name" value="PyrdxlP-dep_Trfase"/>
</dbReference>
<dbReference type="GO" id="GO:0030170">
    <property type="term" value="F:pyridoxal phosphate binding"/>
    <property type="evidence" value="ECO:0007669"/>
    <property type="project" value="TreeGrafter"/>
</dbReference>
<reference evidence="4" key="1">
    <citation type="journal article" date="2020" name="J. ISSAAS">
        <title>Lactobacilli and other gastrointestinal microbiota of Peromyscus leucopus, reservoir host for agents of Lyme disease and other zoonoses in North America.</title>
        <authorList>
            <person name="Milovic A."/>
            <person name="Bassam K."/>
            <person name="Shao H."/>
            <person name="Chatzistamou I."/>
            <person name="Tufts D.M."/>
            <person name="Diuk-Wasser M."/>
            <person name="Barbour A.G."/>
        </authorList>
    </citation>
    <scope>NUCLEOTIDE SEQUENCE</scope>
    <source>
        <strain evidence="4">LL90</strain>
    </source>
</reference>
<dbReference type="AlphaFoldDB" id="A0A6G8F3A9"/>
<dbReference type="Pfam" id="PF01041">
    <property type="entry name" value="DegT_DnrJ_EryC1"/>
    <property type="match status" value="1"/>
</dbReference>
<evidence type="ECO:0000313" key="4">
    <source>
        <dbReference type="EMBL" id="QIM10658.1"/>
    </source>
</evidence>
<dbReference type="EMBL" id="MN990732">
    <property type="protein sequence ID" value="QIM10658.1"/>
    <property type="molecule type" value="Genomic_DNA"/>
</dbReference>
<dbReference type="PIRSF" id="PIRSF000390">
    <property type="entry name" value="PLP_StrS"/>
    <property type="match status" value="1"/>
</dbReference>
<proteinExistence type="inferred from homology"/>
<evidence type="ECO:0000256" key="3">
    <source>
        <dbReference type="RuleBase" id="RU004508"/>
    </source>
</evidence>
<comment type="similarity">
    <text evidence="3">Belongs to the DegT/DnrJ/EryC1 family.</text>
</comment>
<dbReference type="PANTHER" id="PTHR30244">
    <property type="entry name" value="TRANSAMINASE"/>
    <property type="match status" value="1"/>
</dbReference>
<gene>
    <name evidence="4" type="ORF">PlAlph_5500</name>
</gene>
<dbReference type="Gene3D" id="3.40.640.10">
    <property type="entry name" value="Type I PLP-dependent aspartate aminotransferase-like (Major domain)"/>
    <property type="match status" value="1"/>
</dbReference>
<evidence type="ECO:0000256" key="1">
    <source>
        <dbReference type="PIRSR" id="PIRSR000390-1"/>
    </source>
</evidence>
<dbReference type="GO" id="GO:0000271">
    <property type="term" value="P:polysaccharide biosynthetic process"/>
    <property type="evidence" value="ECO:0007669"/>
    <property type="project" value="TreeGrafter"/>
</dbReference>
<dbReference type="Gene3D" id="3.90.1150.10">
    <property type="entry name" value="Aspartate Aminotransferase, domain 1"/>
    <property type="match status" value="1"/>
</dbReference>
<dbReference type="InterPro" id="IPR015422">
    <property type="entry name" value="PyrdxlP-dep_Trfase_small"/>
</dbReference>
<feature type="active site" description="Proton acceptor" evidence="1">
    <location>
        <position position="200"/>
    </location>
</feature>
<feature type="modified residue" description="N6-(pyridoxal phosphate)lysine" evidence="2">
    <location>
        <position position="200"/>
    </location>
</feature>
<evidence type="ECO:0000256" key="2">
    <source>
        <dbReference type="PIRSR" id="PIRSR000390-2"/>
    </source>
</evidence>
<name>A0A6G8F3A9_9PROT</name>
<keyword evidence="2 3" id="KW-0663">Pyridoxal phosphate</keyword>
<protein>
    <submittedName>
        <fullName evidence="4">Aminotransferase DegT</fullName>
    </submittedName>
</protein>
<organism evidence="4">
    <name type="scientific">uncultured Alphaproteobacteria bacterium</name>
    <dbReference type="NCBI Taxonomy" id="91750"/>
    <lineage>
        <taxon>Bacteria</taxon>
        <taxon>Pseudomonadati</taxon>
        <taxon>Pseudomonadota</taxon>
        <taxon>Alphaproteobacteria</taxon>
        <taxon>environmental samples</taxon>
    </lineage>
</organism>